<dbReference type="EMBL" id="WTVS01000009">
    <property type="protein sequence ID" value="NMF96996.1"/>
    <property type="molecule type" value="Genomic_DNA"/>
</dbReference>
<gene>
    <name evidence="1" type="ORF">GPA27_06305</name>
</gene>
<comment type="caution">
    <text evidence="1">The sequence shown here is derived from an EMBL/GenBank/DDBJ whole genome shotgun (WGS) entry which is preliminary data.</text>
</comment>
<evidence type="ECO:0000313" key="2">
    <source>
        <dbReference type="Proteomes" id="UP000634522"/>
    </source>
</evidence>
<protein>
    <recommendedName>
        <fullName evidence="3">Alanine racemase</fullName>
    </recommendedName>
</protein>
<accession>A0ABX1NCK1</accession>
<proteinExistence type="predicted"/>
<dbReference type="RefSeq" id="WP_169138663.1">
    <property type="nucleotide sequence ID" value="NZ_WTVS01000009.1"/>
</dbReference>
<evidence type="ECO:0000313" key="1">
    <source>
        <dbReference type="EMBL" id="NMF96996.1"/>
    </source>
</evidence>
<organism evidence="1 2">
    <name type="scientific">Aromatoleum toluolicum</name>
    <dbReference type="NCBI Taxonomy" id="90060"/>
    <lineage>
        <taxon>Bacteria</taxon>
        <taxon>Pseudomonadati</taxon>
        <taxon>Pseudomonadota</taxon>
        <taxon>Betaproteobacteria</taxon>
        <taxon>Rhodocyclales</taxon>
        <taxon>Rhodocyclaceae</taxon>
        <taxon>Aromatoleum</taxon>
    </lineage>
</organism>
<keyword evidence="2" id="KW-1185">Reference proteome</keyword>
<name>A0ABX1NCK1_9RHOO</name>
<reference evidence="1 2" key="1">
    <citation type="submission" date="2019-12" db="EMBL/GenBank/DDBJ databases">
        <title>Comparative genomics gives insights into the taxonomy of the Azoarcus-Aromatoleum group and reveals separate origins of nif in the plant-associated Azoarcus and non-plant-associated Aromatoleum sub-groups.</title>
        <authorList>
            <person name="Lafos M."/>
            <person name="Maluk M."/>
            <person name="Batista M."/>
            <person name="Junghare M."/>
            <person name="Carmona M."/>
            <person name="Faoro H."/>
            <person name="Cruz L.M."/>
            <person name="Battistoni F."/>
            <person name="De Souza E."/>
            <person name="Pedrosa F."/>
            <person name="Chen W.-M."/>
            <person name="Poole P.S."/>
            <person name="Dixon R.A."/>
            <person name="James E.K."/>
        </authorList>
    </citation>
    <scope>NUCLEOTIDE SEQUENCE [LARGE SCALE GENOMIC DNA]</scope>
    <source>
        <strain evidence="1 2">T</strain>
    </source>
</reference>
<dbReference type="Proteomes" id="UP000634522">
    <property type="component" value="Unassembled WGS sequence"/>
</dbReference>
<sequence>MTPSTGASTAANGEFDRLTEFCAEAPGMRFLERLRGRVRCSADSVAAGPDLAMDDVAGRAGTIGYEILTSLGNCPVFGDTSSIA</sequence>
<evidence type="ECO:0008006" key="3">
    <source>
        <dbReference type="Google" id="ProtNLM"/>
    </source>
</evidence>